<dbReference type="GO" id="GO:0008270">
    <property type="term" value="F:zinc ion binding"/>
    <property type="evidence" value="ECO:0007669"/>
    <property type="project" value="InterPro"/>
</dbReference>
<protein>
    <recommendedName>
        <fullName evidence="5">Zn(2)-C6 fungal-type domain-containing protein</fullName>
    </recommendedName>
</protein>
<dbReference type="PROSITE" id="PS50048">
    <property type="entry name" value="ZN2_CY6_FUNGAL_2"/>
    <property type="match status" value="1"/>
</dbReference>
<organism evidence="6 7">
    <name type="scientific">Chaetomium strumarium</name>
    <dbReference type="NCBI Taxonomy" id="1170767"/>
    <lineage>
        <taxon>Eukaryota</taxon>
        <taxon>Fungi</taxon>
        <taxon>Dikarya</taxon>
        <taxon>Ascomycota</taxon>
        <taxon>Pezizomycotina</taxon>
        <taxon>Sordariomycetes</taxon>
        <taxon>Sordariomycetidae</taxon>
        <taxon>Sordariales</taxon>
        <taxon>Chaetomiaceae</taxon>
        <taxon>Chaetomium</taxon>
    </lineage>
</organism>
<dbReference type="CDD" id="cd12148">
    <property type="entry name" value="fungal_TF_MHR"/>
    <property type="match status" value="1"/>
</dbReference>
<dbReference type="GO" id="GO:0003677">
    <property type="term" value="F:DNA binding"/>
    <property type="evidence" value="ECO:0007669"/>
    <property type="project" value="InterPro"/>
</dbReference>
<dbReference type="Gene3D" id="4.10.240.10">
    <property type="entry name" value="Zn(2)-C6 fungal-type DNA-binding domain"/>
    <property type="match status" value="1"/>
</dbReference>
<reference evidence="6" key="1">
    <citation type="journal article" date="2023" name="Mol. Phylogenet. Evol.">
        <title>Genome-scale phylogeny and comparative genomics of the fungal order Sordariales.</title>
        <authorList>
            <person name="Hensen N."/>
            <person name="Bonometti L."/>
            <person name="Westerberg I."/>
            <person name="Brannstrom I.O."/>
            <person name="Guillou S."/>
            <person name="Cros-Aarteil S."/>
            <person name="Calhoun S."/>
            <person name="Haridas S."/>
            <person name="Kuo A."/>
            <person name="Mondo S."/>
            <person name="Pangilinan J."/>
            <person name="Riley R."/>
            <person name="LaButti K."/>
            <person name="Andreopoulos B."/>
            <person name="Lipzen A."/>
            <person name="Chen C."/>
            <person name="Yan M."/>
            <person name="Daum C."/>
            <person name="Ng V."/>
            <person name="Clum A."/>
            <person name="Steindorff A."/>
            <person name="Ohm R.A."/>
            <person name="Martin F."/>
            <person name="Silar P."/>
            <person name="Natvig D.O."/>
            <person name="Lalanne C."/>
            <person name="Gautier V."/>
            <person name="Ament-Velasquez S.L."/>
            <person name="Kruys A."/>
            <person name="Hutchinson M.I."/>
            <person name="Powell A.J."/>
            <person name="Barry K."/>
            <person name="Miller A.N."/>
            <person name="Grigoriev I.V."/>
            <person name="Debuchy R."/>
            <person name="Gladieux P."/>
            <person name="Hiltunen Thoren M."/>
            <person name="Johannesson H."/>
        </authorList>
    </citation>
    <scope>NUCLEOTIDE SEQUENCE</scope>
    <source>
        <strain evidence="6">CBS 333.67</strain>
    </source>
</reference>
<dbReference type="SMART" id="SM00906">
    <property type="entry name" value="Fungal_trans"/>
    <property type="match status" value="1"/>
</dbReference>
<proteinExistence type="predicted"/>
<evidence type="ECO:0000313" key="6">
    <source>
        <dbReference type="EMBL" id="KAK3307719.1"/>
    </source>
</evidence>
<dbReference type="SUPFAM" id="SSF57701">
    <property type="entry name" value="Zn2/Cys6 DNA-binding domain"/>
    <property type="match status" value="1"/>
</dbReference>
<dbReference type="CDD" id="cd00067">
    <property type="entry name" value="GAL4"/>
    <property type="match status" value="1"/>
</dbReference>
<dbReference type="PANTHER" id="PTHR47840">
    <property type="entry name" value="ZN(II)2CYS6 TRANSCRIPTION FACTOR (EUROFUNG)-RELATED"/>
    <property type="match status" value="1"/>
</dbReference>
<evidence type="ECO:0000256" key="1">
    <source>
        <dbReference type="ARBA" id="ARBA00022723"/>
    </source>
</evidence>
<dbReference type="Proteomes" id="UP001273166">
    <property type="component" value="Unassembled WGS sequence"/>
</dbReference>
<name>A0AAJ0GX35_9PEZI</name>
<evidence type="ECO:0000256" key="2">
    <source>
        <dbReference type="ARBA" id="ARBA00023015"/>
    </source>
</evidence>
<gene>
    <name evidence="6" type="ORF">B0T15DRAFT_530980</name>
</gene>
<dbReference type="InterPro" id="IPR036864">
    <property type="entry name" value="Zn2-C6_fun-type_DNA-bd_sf"/>
</dbReference>
<dbReference type="GeneID" id="87888037"/>
<reference evidence="6" key="2">
    <citation type="submission" date="2023-06" db="EMBL/GenBank/DDBJ databases">
        <authorList>
            <consortium name="Lawrence Berkeley National Laboratory"/>
            <person name="Mondo S.J."/>
            <person name="Hensen N."/>
            <person name="Bonometti L."/>
            <person name="Westerberg I."/>
            <person name="Brannstrom I.O."/>
            <person name="Guillou S."/>
            <person name="Cros-Aarteil S."/>
            <person name="Calhoun S."/>
            <person name="Haridas S."/>
            <person name="Kuo A."/>
            <person name="Pangilinan J."/>
            <person name="Riley R."/>
            <person name="Labutti K."/>
            <person name="Andreopoulos B."/>
            <person name="Lipzen A."/>
            <person name="Chen C."/>
            <person name="Yanf M."/>
            <person name="Daum C."/>
            <person name="Ng V."/>
            <person name="Clum A."/>
            <person name="Steindorff A."/>
            <person name="Ohm R."/>
            <person name="Martin F."/>
            <person name="Silar P."/>
            <person name="Natvig D."/>
            <person name="Lalanne C."/>
            <person name="Gautier V."/>
            <person name="Ament-Velasquez S.L."/>
            <person name="Kruys A."/>
            <person name="Hutchinson M.I."/>
            <person name="Powell A.J."/>
            <person name="Barry K."/>
            <person name="Miller A.N."/>
            <person name="Grigoriev I.V."/>
            <person name="Debuchy R."/>
            <person name="Gladieux P."/>
            <person name="Thoren M.H."/>
            <person name="Johannesson H."/>
        </authorList>
    </citation>
    <scope>NUCLEOTIDE SEQUENCE</scope>
    <source>
        <strain evidence="6">CBS 333.67</strain>
    </source>
</reference>
<dbReference type="InterPro" id="IPR001138">
    <property type="entry name" value="Zn2Cys6_DnaBD"/>
</dbReference>
<dbReference type="AlphaFoldDB" id="A0AAJ0GX35"/>
<keyword evidence="4" id="KW-0539">Nucleus</keyword>
<keyword evidence="7" id="KW-1185">Reference proteome</keyword>
<dbReference type="PANTHER" id="PTHR47840:SF1">
    <property type="entry name" value="ZN(II)2CYS6 TRANSCRIPTION FACTOR (EUROFUNG)"/>
    <property type="match status" value="1"/>
</dbReference>
<dbReference type="InterPro" id="IPR007219">
    <property type="entry name" value="XnlR_reg_dom"/>
</dbReference>
<accession>A0AAJ0GX35</accession>
<evidence type="ECO:0000259" key="5">
    <source>
        <dbReference type="PROSITE" id="PS50048"/>
    </source>
</evidence>
<evidence type="ECO:0000313" key="7">
    <source>
        <dbReference type="Proteomes" id="UP001273166"/>
    </source>
</evidence>
<feature type="domain" description="Zn(2)-C6 fungal-type" evidence="5">
    <location>
        <begin position="13"/>
        <end position="44"/>
    </location>
</feature>
<dbReference type="RefSeq" id="XP_062723499.1">
    <property type="nucleotide sequence ID" value="XM_062869208.1"/>
</dbReference>
<dbReference type="SMART" id="SM00066">
    <property type="entry name" value="GAL4"/>
    <property type="match status" value="1"/>
</dbReference>
<dbReference type="EMBL" id="JAUDZG010000003">
    <property type="protein sequence ID" value="KAK3307719.1"/>
    <property type="molecule type" value="Genomic_DNA"/>
</dbReference>
<dbReference type="PROSITE" id="PS00463">
    <property type="entry name" value="ZN2_CY6_FUNGAL_1"/>
    <property type="match status" value="1"/>
</dbReference>
<dbReference type="GO" id="GO:0006351">
    <property type="term" value="P:DNA-templated transcription"/>
    <property type="evidence" value="ECO:0007669"/>
    <property type="project" value="InterPro"/>
</dbReference>
<keyword evidence="1" id="KW-0479">Metal-binding</keyword>
<dbReference type="GO" id="GO:0000981">
    <property type="term" value="F:DNA-binding transcription factor activity, RNA polymerase II-specific"/>
    <property type="evidence" value="ECO:0007669"/>
    <property type="project" value="InterPro"/>
</dbReference>
<comment type="caution">
    <text evidence="6">The sequence shown here is derived from an EMBL/GenBank/DDBJ whole genome shotgun (WGS) entry which is preliminary data.</text>
</comment>
<keyword evidence="3" id="KW-0804">Transcription</keyword>
<keyword evidence="2" id="KW-0805">Transcription regulation</keyword>
<evidence type="ECO:0000256" key="3">
    <source>
        <dbReference type="ARBA" id="ARBA00023163"/>
    </source>
</evidence>
<sequence length="704" mass="77049">MPQAAQARRGTSSCHECRRRKVRCDYDPESSSSCTPCQRRGRECMPQLKQAFDYGAGTSDRYRQVRRRLVHLEALVDQLLQQPGAAAVRARAETFVGGRRGRPGAAEILASRDSSGGVVHAVREATHEIINRASDRTLARVPATGSQTAIATNTNSTAASLDALTRLLRSLFPPQETVFLIVARGNFAGSPLRQFQKAHGFIMEDVGGSGSSSQETHLDMIPSPTAANPLVLARKLVELAIYLQQLGHDDGNGPAHSAAAACFVDAASRHVTSRTDNLLCCLDGIELLMLEGVYHVNAGDWRRGWQEFRRALRIACAMGLGRPRDGANCDRSRWGGGMSKAEEGVWFRLVYSDRYMSMILGLPPAVTNDGALGTMDTGTQLRRLERVHAIVTGRIALRNEQLRRAGFWDGVLGGQGADTAYRETLQIDDEMKQAVLLVSAGLWALPAVSAADSTTPPATAAQVKEITPRLLIQVKHFNLLVLLHFPYLMRSLDDRKSPRLGWTGGRQEPTEGCYSYSRLTAVHASREVLSRFLMYRTLGHVPLFSRGFDFMAVTAAVVLLLSHLDDHCLGRGNVLEHQRPGDLHMLACVAACFEAADAWGTDPLSRSAAQLLRTLAGAESDAAQRLHEYLIWREDGPVGQMGYGVAEEPNGLRLTVPHFGIIHVVRREKVAASATPGLYHGLGVGRDEQLFFTDAEPRFAIPWV</sequence>
<evidence type="ECO:0000256" key="4">
    <source>
        <dbReference type="ARBA" id="ARBA00023242"/>
    </source>
</evidence>